<keyword evidence="2" id="KW-0238">DNA-binding</keyword>
<comment type="caution">
    <text evidence="7">The sequence shown here is derived from an EMBL/GenBank/DDBJ whole genome shotgun (WGS) entry which is preliminary data.</text>
</comment>
<dbReference type="GO" id="GO:0005634">
    <property type="term" value="C:nucleus"/>
    <property type="evidence" value="ECO:0007669"/>
    <property type="project" value="TreeGrafter"/>
</dbReference>
<dbReference type="InterPro" id="IPR036431">
    <property type="entry name" value="ARID_dom_sf"/>
</dbReference>
<dbReference type="PROSITE" id="PS51011">
    <property type="entry name" value="ARID"/>
    <property type="match status" value="1"/>
</dbReference>
<keyword evidence="4" id="KW-0539">Nucleus</keyword>
<evidence type="ECO:0000313" key="8">
    <source>
        <dbReference type="Proteomes" id="UP000298416"/>
    </source>
</evidence>
<evidence type="ECO:0000313" key="7">
    <source>
        <dbReference type="EMBL" id="KAG6434890.1"/>
    </source>
</evidence>
<feature type="compositionally biased region" description="Basic and acidic residues" evidence="5">
    <location>
        <begin position="1"/>
        <end position="39"/>
    </location>
</feature>
<evidence type="ECO:0000256" key="3">
    <source>
        <dbReference type="ARBA" id="ARBA00023163"/>
    </source>
</evidence>
<evidence type="ECO:0000256" key="5">
    <source>
        <dbReference type="SAM" id="MobiDB-lite"/>
    </source>
</evidence>
<dbReference type="Proteomes" id="UP000298416">
    <property type="component" value="Unassembled WGS sequence"/>
</dbReference>
<dbReference type="Pfam" id="PF01388">
    <property type="entry name" value="ARID"/>
    <property type="match status" value="1"/>
</dbReference>
<keyword evidence="8" id="KW-1185">Reference proteome</keyword>
<reference evidence="7" key="2">
    <citation type="submission" date="2020-08" db="EMBL/GenBank/DDBJ databases">
        <title>Plant Genome Project.</title>
        <authorList>
            <person name="Zhang R.-G."/>
        </authorList>
    </citation>
    <scope>NUCLEOTIDE SEQUENCE</scope>
    <source>
        <strain evidence="7">Huo1</strain>
        <tissue evidence="7">Leaf</tissue>
    </source>
</reference>
<name>A0A8X8YNH6_SALSN</name>
<keyword evidence="3" id="KW-0804">Transcription</keyword>
<dbReference type="PANTHER" id="PTHR15348:SF17">
    <property type="entry name" value="AT-RICH INTERACTIVE DOMAIN-CONTAINING PROTEIN 5"/>
    <property type="match status" value="1"/>
</dbReference>
<feature type="compositionally biased region" description="Polar residues" evidence="5">
    <location>
        <begin position="55"/>
        <end position="75"/>
    </location>
</feature>
<dbReference type="EMBL" id="PNBA02000002">
    <property type="protein sequence ID" value="KAG6434890.1"/>
    <property type="molecule type" value="Genomic_DNA"/>
</dbReference>
<feature type="domain" description="ARID" evidence="6">
    <location>
        <begin position="279"/>
        <end position="386"/>
    </location>
</feature>
<organism evidence="7">
    <name type="scientific">Salvia splendens</name>
    <name type="common">Scarlet sage</name>
    <dbReference type="NCBI Taxonomy" id="180675"/>
    <lineage>
        <taxon>Eukaryota</taxon>
        <taxon>Viridiplantae</taxon>
        <taxon>Streptophyta</taxon>
        <taxon>Embryophyta</taxon>
        <taxon>Tracheophyta</taxon>
        <taxon>Spermatophyta</taxon>
        <taxon>Magnoliopsida</taxon>
        <taxon>eudicotyledons</taxon>
        <taxon>Gunneridae</taxon>
        <taxon>Pentapetalae</taxon>
        <taxon>asterids</taxon>
        <taxon>lamiids</taxon>
        <taxon>Lamiales</taxon>
        <taxon>Lamiaceae</taxon>
        <taxon>Nepetoideae</taxon>
        <taxon>Mentheae</taxon>
        <taxon>Salviinae</taxon>
        <taxon>Salvia</taxon>
        <taxon>Salvia subgen. Calosphace</taxon>
        <taxon>core Calosphace</taxon>
    </lineage>
</organism>
<accession>A0A8X8YNH6</accession>
<dbReference type="InterPro" id="IPR001606">
    <property type="entry name" value="ARID_dom"/>
</dbReference>
<dbReference type="GO" id="GO:0003677">
    <property type="term" value="F:DNA binding"/>
    <property type="evidence" value="ECO:0007669"/>
    <property type="project" value="UniProtKB-KW"/>
</dbReference>
<sequence>MDNKDVEMEDAEKCDSGNEIKETDDKVSDVNIELKKDEPPYAVTVAEDANKSENGDGSSNKLSSLSEMESQTNCVGETHEPVSVEGVEQTGEKIDTESKNEGGISIGADAEVQAAAESIVDEITGLKNGVVNESDANDALKEEDPVGNDDESEIPVNNVEGNSRENVAKSEMADKNVNGGGEASENNKFQSGLSSNESPQVQSVPSVEVPQNGDKEAEYAANANEDKVVNDELKQQGNEVVFAGPVTDGNTKNICRRIWGAIAEKQTRPFMPECDDGTPEDQAAFIRELESFYRERATDFKPPKFYGQPLNCLKLWRAVIRLGGYDRVTGSKLWRQVGESFHPPKHKRLSGDLQLPVAMLPEASGAITEVNLHYCRSSGPGRARRDAAARAMQGWHVQRLSDYGEVGEPIIKDKNINNMVKREKNTKSIGKLVSYQILLIMFIFYKPSRLVTSVVDVGPPADWVKINIRQTRDCFEVYALVPGLLREEVCTVLISYNTY</sequence>
<dbReference type="SUPFAM" id="SSF46774">
    <property type="entry name" value="ARID-like"/>
    <property type="match status" value="1"/>
</dbReference>
<evidence type="ECO:0000259" key="6">
    <source>
        <dbReference type="PROSITE" id="PS51011"/>
    </source>
</evidence>
<feature type="region of interest" description="Disordered" evidence="5">
    <location>
        <begin position="123"/>
        <end position="212"/>
    </location>
</feature>
<gene>
    <name evidence="7" type="ORF">SASPL_106534</name>
</gene>
<dbReference type="PANTHER" id="PTHR15348">
    <property type="entry name" value="AT-RICH INTERACTIVE DOMAIN-CONTAINING PROTEIN ARID DOMAIN- CONTAINING PROTEIN DEAD RINGER PROTEIN B-CELL REGULATOR OF IGH TRANSCRIPTION BRIGHT"/>
    <property type="match status" value="1"/>
</dbReference>
<dbReference type="AlphaFoldDB" id="A0A8X8YNH6"/>
<evidence type="ECO:0000256" key="2">
    <source>
        <dbReference type="ARBA" id="ARBA00023125"/>
    </source>
</evidence>
<dbReference type="Gene3D" id="1.10.150.60">
    <property type="entry name" value="ARID DNA-binding domain"/>
    <property type="match status" value="1"/>
</dbReference>
<keyword evidence="1" id="KW-0805">Transcription regulation</keyword>
<reference evidence="7" key="1">
    <citation type="submission" date="2018-01" db="EMBL/GenBank/DDBJ databases">
        <authorList>
            <person name="Mao J.F."/>
        </authorList>
    </citation>
    <scope>NUCLEOTIDE SEQUENCE</scope>
    <source>
        <strain evidence="7">Huo1</strain>
        <tissue evidence="7">Leaf</tissue>
    </source>
</reference>
<feature type="region of interest" description="Disordered" evidence="5">
    <location>
        <begin position="1"/>
        <end position="106"/>
    </location>
</feature>
<feature type="compositionally biased region" description="Basic and acidic residues" evidence="5">
    <location>
        <begin position="90"/>
        <end position="100"/>
    </location>
</feature>
<dbReference type="InterPro" id="IPR045147">
    <property type="entry name" value="ARI3A/B/C"/>
</dbReference>
<dbReference type="CDD" id="cd16100">
    <property type="entry name" value="ARID"/>
    <property type="match status" value="1"/>
</dbReference>
<dbReference type="GO" id="GO:0006357">
    <property type="term" value="P:regulation of transcription by RNA polymerase II"/>
    <property type="evidence" value="ECO:0007669"/>
    <property type="project" value="InterPro"/>
</dbReference>
<dbReference type="SMART" id="SM01014">
    <property type="entry name" value="ARID"/>
    <property type="match status" value="1"/>
</dbReference>
<proteinExistence type="predicted"/>
<dbReference type="SMART" id="SM00501">
    <property type="entry name" value="BRIGHT"/>
    <property type="match status" value="1"/>
</dbReference>
<feature type="compositionally biased region" description="Basic and acidic residues" evidence="5">
    <location>
        <begin position="162"/>
        <end position="174"/>
    </location>
</feature>
<protein>
    <recommendedName>
        <fullName evidence="6">ARID domain-containing protein</fullName>
    </recommendedName>
</protein>
<feature type="compositionally biased region" description="Polar residues" evidence="5">
    <location>
        <begin position="184"/>
        <end position="193"/>
    </location>
</feature>
<feature type="compositionally biased region" description="Low complexity" evidence="5">
    <location>
        <begin position="194"/>
        <end position="212"/>
    </location>
</feature>
<evidence type="ECO:0000256" key="4">
    <source>
        <dbReference type="ARBA" id="ARBA00023242"/>
    </source>
</evidence>
<evidence type="ECO:0000256" key="1">
    <source>
        <dbReference type="ARBA" id="ARBA00023015"/>
    </source>
</evidence>